<evidence type="ECO:0000313" key="2">
    <source>
        <dbReference type="Proteomes" id="UP000014480"/>
    </source>
</evidence>
<name>A0A484FP23_COLOR</name>
<comment type="caution">
    <text evidence="1">The sequence shown here is derived from an EMBL/GenBank/DDBJ whole genome shotgun (WGS) entry which is preliminary data.</text>
</comment>
<evidence type="ECO:0000313" key="1">
    <source>
        <dbReference type="EMBL" id="TDZ19576.1"/>
    </source>
</evidence>
<organism evidence="1 2">
    <name type="scientific">Colletotrichum orbiculare (strain 104-T / ATCC 96160 / CBS 514.97 / LARS 414 / MAFF 240422)</name>
    <name type="common">Cucumber anthracnose fungus</name>
    <name type="synonym">Colletotrichum lagenarium</name>
    <dbReference type="NCBI Taxonomy" id="1213857"/>
    <lineage>
        <taxon>Eukaryota</taxon>
        <taxon>Fungi</taxon>
        <taxon>Dikarya</taxon>
        <taxon>Ascomycota</taxon>
        <taxon>Pezizomycotina</taxon>
        <taxon>Sordariomycetes</taxon>
        <taxon>Hypocreomycetidae</taxon>
        <taxon>Glomerellales</taxon>
        <taxon>Glomerellaceae</taxon>
        <taxon>Colletotrichum</taxon>
        <taxon>Colletotrichum orbiculare species complex</taxon>
    </lineage>
</organism>
<dbReference type="AlphaFoldDB" id="A0A484FP23"/>
<keyword evidence="2" id="KW-1185">Reference proteome</keyword>
<dbReference type="Proteomes" id="UP000014480">
    <property type="component" value="Unassembled WGS sequence"/>
</dbReference>
<gene>
    <name evidence="1" type="ORF">Cob_v007599</name>
</gene>
<protein>
    <submittedName>
        <fullName evidence="1">Uncharacterized protein</fullName>
    </submittedName>
</protein>
<proteinExistence type="predicted"/>
<sequence>MWSLRGVWMLRWANFMERFPLFRHIQWGFVIWVLGYHDCRSSLLVSERVRKLTFSSMLSLRVFCPTDKRLWKNGLVEWHTSPHPF</sequence>
<reference evidence="2" key="1">
    <citation type="journal article" date="2013" name="New Phytol.">
        <title>Comparative genomic and transcriptomic analyses reveal the hemibiotrophic stage shift of Colletotrichum fungi.</title>
        <authorList>
            <person name="Gan P."/>
            <person name="Ikeda K."/>
            <person name="Irieda H."/>
            <person name="Narusaka M."/>
            <person name="O'Connell R.J."/>
            <person name="Narusaka Y."/>
            <person name="Takano Y."/>
            <person name="Kubo Y."/>
            <person name="Shirasu K."/>
        </authorList>
    </citation>
    <scope>NUCLEOTIDE SEQUENCE [LARGE SCALE GENOMIC DNA]</scope>
    <source>
        <strain evidence="2">104-T / ATCC 96160 / CBS 514.97 / LARS 414 / MAFF 240422</strain>
    </source>
</reference>
<dbReference type="EMBL" id="AMCV02000020">
    <property type="protein sequence ID" value="TDZ19576.1"/>
    <property type="molecule type" value="Genomic_DNA"/>
</dbReference>
<reference evidence="2" key="2">
    <citation type="journal article" date="2019" name="Mol. Plant Microbe Interact.">
        <title>Genome sequence resources for four phytopathogenic fungi from the Colletotrichum orbiculare species complex.</title>
        <authorList>
            <person name="Gan P."/>
            <person name="Tsushima A."/>
            <person name="Narusaka M."/>
            <person name="Narusaka Y."/>
            <person name="Takano Y."/>
            <person name="Kubo Y."/>
            <person name="Shirasu K."/>
        </authorList>
    </citation>
    <scope>GENOME REANNOTATION</scope>
    <source>
        <strain evidence="2">104-T / ATCC 96160 / CBS 514.97 / LARS 414 / MAFF 240422</strain>
    </source>
</reference>
<accession>A0A484FP23</accession>